<accession>A0A9P7EAL4</accession>
<dbReference type="InterPro" id="IPR014009">
    <property type="entry name" value="PIK_FAT"/>
</dbReference>
<dbReference type="Gene3D" id="1.10.1070.11">
    <property type="entry name" value="Phosphatidylinositol 3-/4-kinase, catalytic domain"/>
    <property type="match status" value="1"/>
</dbReference>
<dbReference type="PROSITE" id="PS00916">
    <property type="entry name" value="PI3_4_KINASE_2"/>
    <property type="match status" value="1"/>
</dbReference>
<dbReference type="Pfam" id="PF08064">
    <property type="entry name" value="UME"/>
    <property type="match status" value="1"/>
</dbReference>
<dbReference type="Pfam" id="PF23593">
    <property type="entry name" value="HEAT_ATR"/>
    <property type="match status" value="1"/>
</dbReference>
<dbReference type="InterPro" id="IPR050517">
    <property type="entry name" value="DDR_Repair_Kinase"/>
</dbReference>
<dbReference type="InterPro" id="IPR003152">
    <property type="entry name" value="FATC_dom"/>
</dbReference>
<evidence type="ECO:0000256" key="3">
    <source>
        <dbReference type="ARBA" id="ARBA00012513"/>
    </source>
</evidence>
<dbReference type="Pfam" id="PF25030">
    <property type="entry name" value="M-HEAT_ATR"/>
    <property type="match status" value="1"/>
</dbReference>
<dbReference type="CDD" id="cd00892">
    <property type="entry name" value="PIKKc_ATR"/>
    <property type="match status" value="1"/>
</dbReference>
<dbReference type="Pfam" id="PF02259">
    <property type="entry name" value="FAT"/>
    <property type="match status" value="1"/>
</dbReference>
<comment type="catalytic activity">
    <reaction evidence="19">
        <text>L-seryl-[protein] + ATP = O-phospho-L-seryl-[protein] + ADP + H(+)</text>
        <dbReference type="Rhea" id="RHEA:17989"/>
        <dbReference type="Rhea" id="RHEA-COMP:9863"/>
        <dbReference type="Rhea" id="RHEA-COMP:11604"/>
        <dbReference type="ChEBI" id="CHEBI:15378"/>
        <dbReference type="ChEBI" id="CHEBI:29999"/>
        <dbReference type="ChEBI" id="CHEBI:30616"/>
        <dbReference type="ChEBI" id="CHEBI:83421"/>
        <dbReference type="ChEBI" id="CHEBI:456216"/>
        <dbReference type="EC" id="2.7.11.1"/>
    </reaction>
</comment>
<dbReference type="SUPFAM" id="SSF48371">
    <property type="entry name" value="ARM repeat"/>
    <property type="match status" value="1"/>
</dbReference>
<feature type="domain" description="PI3K/PI4K catalytic" evidence="20">
    <location>
        <begin position="1716"/>
        <end position="2030"/>
    </location>
</feature>
<reference evidence="23" key="1">
    <citation type="journal article" date="2020" name="New Phytol.">
        <title>Comparative genomics reveals dynamic genome evolution in host specialist ectomycorrhizal fungi.</title>
        <authorList>
            <person name="Lofgren L.A."/>
            <person name="Nguyen N.H."/>
            <person name="Vilgalys R."/>
            <person name="Ruytinx J."/>
            <person name="Liao H.L."/>
            <person name="Branco S."/>
            <person name="Kuo A."/>
            <person name="LaButti K."/>
            <person name="Lipzen A."/>
            <person name="Andreopoulos W."/>
            <person name="Pangilinan J."/>
            <person name="Riley R."/>
            <person name="Hundley H."/>
            <person name="Na H."/>
            <person name="Barry K."/>
            <person name="Grigoriev I.V."/>
            <person name="Stajich J.E."/>
            <person name="Kennedy P.G."/>
        </authorList>
    </citation>
    <scope>NUCLEOTIDE SEQUENCE</scope>
    <source>
        <strain evidence="23">MN1</strain>
    </source>
</reference>
<dbReference type="GeneID" id="64632403"/>
<keyword evidence="8" id="KW-0227">DNA damage</keyword>
<dbReference type="PROSITE" id="PS51189">
    <property type="entry name" value="FAT"/>
    <property type="match status" value="1"/>
</dbReference>
<dbReference type="RefSeq" id="XP_041192673.1">
    <property type="nucleotide sequence ID" value="XM_041338387.1"/>
</dbReference>
<dbReference type="InterPro" id="IPR016024">
    <property type="entry name" value="ARM-type_fold"/>
</dbReference>
<evidence type="ECO:0000256" key="9">
    <source>
        <dbReference type="ARBA" id="ARBA00022777"/>
    </source>
</evidence>
<evidence type="ECO:0000256" key="13">
    <source>
        <dbReference type="ARBA" id="ARBA00023242"/>
    </source>
</evidence>
<evidence type="ECO:0000313" key="23">
    <source>
        <dbReference type="EMBL" id="KAG1815742.1"/>
    </source>
</evidence>
<dbReference type="InterPro" id="IPR003151">
    <property type="entry name" value="PIK-rel_kinase_FAT"/>
</dbReference>
<keyword evidence="5" id="KW-0723">Serine/threonine-protein kinase</keyword>
<evidence type="ECO:0000256" key="10">
    <source>
        <dbReference type="ARBA" id="ARBA00022840"/>
    </source>
</evidence>
<dbReference type="InterPro" id="IPR057564">
    <property type="entry name" value="HEAT_ATR"/>
</dbReference>
<dbReference type="GO" id="GO:0004674">
    <property type="term" value="F:protein serine/threonine kinase activity"/>
    <property type="evidence" value="ECO:0007669"/>
    <property type="project" value="UniProtKB-KW"/>
</dbReference>
<dbReference type="InterPro" id="IPR011989">
    <property type="entry name" value="ARM-like"/>
</dbReference>
<dbReference type="GO" id="GO:0000723">
    <property type="term" value="P:telomere maintenance"/>
    <property type="evidence" value="ECO:0007669"/>
    <property type="project" value="TreeGrafter"/>
</dbReference>
<dbReference type="GO" id="GO:0005524">
    <property type="term" value="F:ATP binding"/>
    <property type="evidence" value="ECO:0007669"/>
    <property type="project" value="UniProtKB-KW"/>
</dbReference>
<dbReference type="InterPro" id="IPR058681">
    <property type="entry name" value="HEAT_MEC1_N"/>
</dbReference>
<keyword evidence="6" id="KW-0808">Transferase</keyword>
<evidence type="ECO:0000256" key="1">
    <source>
        <dbReference type="ARBA" id="ARBA00004123"/>
    </source>
</evidence>
<keyword evidence="14" id="KW-0469">Meiosis</keyword>
<comment type="subcellular location">
    <subcellularLocation>
        <location evidence="1">Nucleus</location>
    </subcellularLocation>
</comment>
<dbReference type="PROSITE" id="PS50290">
    <property type="entry name" value="PI3_4_KINASE_3"/>
    <property type="match status" value="1"/>
</dbReference>
<evidence type="ECO:0000256" key="12">
    <source>
        <dbReference type="ARBA" id="ARBA00023204"/>
    </source>
</evidence>
<dbReference type="InterPro" id="IPR012993">
    <property type="entry name" value="UME"/>
</dbReference>
<keyword evidence="10" id="KW-0067">ATP-binding</keyword>
<comment type="caution">
    <text evidence="23">The sequence shown here is derived from an EMBL/GenBank/DDBJ whole genome shotgun (WGS) entry which is preliminary data.</text>
</comment>
<evidence type="ECO:0000259" key="21">
    <source>
        <dbReference type="PROSITE" id="PS51189"/>
    </source>
</evidence>
<dbReference type="GO" id="GO:0000077">
    <property type="term" value="P:DNA damage checkpoint signaling"/>
    <property type="evidence" value="ECO:0007669"/>
    <property type="project" value="TreeGrafter"/>
</dbReference>
<dbReference type="Pfam" id="PF00454">
    <property type="entry name" value="PI3_PI4_kinase"/>
    <property type="match status" value="1"/>
</dbReference>
<evidence type="ECO:0000256" key="15">
    <source>
        <dbReference type="ARBA" id="ARBA00029679"/>
    </source>
</evidence>
<protein>
    <recommendedName>
        <fullName evidence="4">Serine/threonine-protein kinase MEC1</fullName>
        <ecNumber evidence="3">2.7.11.1</ecNumber>
    </recommendedName>
    <alternativeName>
        <fullName evidence="17">ATR homolog</fullName>
    </alternativeName>
    <alternativeName>
        <fullName evidence="16">DNA-damage checkpoint kinase MEC1</fullName>
    </alternativeName>
    <alternativeName>
        <fullName evidence="15">Mitosis entry checkpoint protein 1</fullName>
    </alternativeName>
</protein>
<evidence type="ECO:0000259" key="20">
    <source>
        <dbReference type="PROSITE" id="PS50290"/>
    </source>
</evidence>
<evidence type="ECO:0000256" key="5">
    <source>
        <dbReference type="ARBA" id="ARBA00022527"/>
    </source>
</evidence>
<sequence length="2079" mass="233693">MSSDPSLIGGLSRLPCRLLIQRLQYGPNPAQRSVDRKLREILTSNANLSVDYVNDTLELLRSETWELPGSELREVQSFLQGNPSYPDLEPLVITASNSVDSPMSQTADSIDSSHWRTTLQGLVSALIVPDELQWKNIWRKDTASYMQRILDKIQSRGLHHSSSSARITLAENVASLASHLKLFSRQQSSQFRIAAALLLPLNGIVEGPSTEVDVHVRRQAFSAFRAVIREHLADIQSDEPPPVFDFLQRGFNDKDRSVRVDAGRALSDLVHLHARAIDRGCKFNETTFMKISSLLESSVKDAVKETLLVTIGSIGRDAQFELLGLVVHCLISQLGQDNHVLKGLAYTQLLEIAKAQMKSPYNLVSPYLSQVATFVVSRKCTNPMLIFETCRFLSVHPTDFISVTLSKTLPYLFANSEAKVIEEISEDLGETILSLFMKHSHQILAHVYQQHGPAQTTGSLTFIMNIISRGAEPKPADFTVRGMVQSCVVALLADLVVVLGHENEERAALAVDALRKVQRSITSETELELSPFLRTYMLGIVSNLNEMLQDVHGKKSFPAKKQILRGLEVLIVQIGPHVNEVSPQIMATLQTMFLVPELAEVTLSTWYTFLSTLNVEDVIPHIGTTSAAIVSAWSALSHSTRESAKKCLRHIVFDVGSTVRNDAKANLHEVVDLGHIPGLSEIHTQLQSVRIWDPRAQLQKILDRCSSNNITVAQVALSELQNFMKNNQPSLIQNLAAGDAFDPLIGSIQLTLFQVVSRDGEGSDTLRQLAFECMGILGAVDPDRCDLNSTETKMIVRNNFEDDTEAKSFALHVIQDVLVDAFRSTSDIKYQGHLAFTIQELLRLCDFSTALVSSENTTSVSAWVRNRWNGFPKHVLETVTPLLGAKFKASHKELPHLPSPIYPHQKTYREWVQLWTAHLITKASGGMAQDIFGVFRSAVRNKDVGVAHHILPHLVLNILASENDEDTSGIIQELTAVLKDQVASDSLSTPDKKFLSAQAVFTLLDHLSAYVRVQRQDLPKKAEGRRSRGNPEFAIRQQQLIRVDSVLSSIDHELMAKAALQCRAHARSLMNFERQIVSMRERQPPPPGTDFTPYYERLHEIYAQLDQPDGMEGISTLILSPSLEHQIRQHESTGRWTAAQSCWEVRLQQQPDNLDFHLGLLRCLRNLGHYDTLRTHVQGVLVRNPGWQSVLADFQVESAWMIGAWDYVHNITANTEHEGPSVVKARVLLAMRSGELLQIEESLRKARLVLGAPIAASGPSGHRRAYDALVDLHMIHELELIHEAVSNLPPSSQGRKSAIVTLSQILSARLDRTLPTFRVHESLLSMRRTAFLLSTVSRPSITSQIGQSWLASAKIARKAGQWQTAYSAMLQAQYTNARFSFMESGKLVRARGEPLRALQELEKSMRILGLVDNNTIDLTREDEQSIRMKAKAQILLARWMNESDRYEASYVLKQFQNAADSAPGWESAFYHLGHFQDQCYRNLSSDDKSNRGIKMNFQTIKCFTEAAAYGNKFVYQTIPRLLTLWLDMGERKVSAENPLFDKINSVVASSIDSIPVYKWFTAFPQIVSRIGHPNRVVCLVLSKLISSVIREYPNQALWFFASVVNSTKPNRQQRGRTILDQLKNSPANTDSNFPNLITSLHAMIDELLRLCNYPIADRKTLSMRRDFPKLLAMKESNILIPLQSSLTVNLPPVSSTSHRDKRHNLFDPFSPTFAVFYDEIEIMHSLAKPRKITVNGSDGIKYMFLAKPKDDLRKDARLMDFNGIINKLLKTNSESRRRQLHIRTYGVVALNEECGVIQWVPNTIPVRPVLLKYYETRNIPAWSKELNDVTRRIKDGSDKDAAELFATKILPEFPPVFHEWFVETFPEPSVWLASRLNYGRTMAVMSMVGFILGLGDRHCENILLDTNNGDLVHVDFSCLFEKGKTLDTPERVPFRLTQNLVDGLGVTGIEGVFRIACEITMQLLRDNKDPLMSVLDAFIHDPLVEWEDETRKRKDKSNSAAIKAADLRLWAKSALRPIERKLKGLYSPTNVKERTYGGITRGGEDEREISTSNLVQMLIQEAIDPANLGKMYPGWAAWH</sequence>
<dbReference type="InterPro" id="IPR018936">
    <property type="entry name" value="PI3/4_kinase_CS"/>
</dbReference>
<dbReference type="EC" id="2.7.11.1" evidence="3"/>
<evidence type="ECO:0000256" key="11">
    <source>
        <dbReference type="ARBA" id="ARBA00022853"/>
    </source>
</evidence>
<organism evidence="23 24">
    <name type="scientific">Suillus subaureus</name>
    <dbReference type="NCBI Taxonomy" id="48587"/>
    <lineage>
        <taxon>Eukaryota</taxon>
        <taxon>Fungi</taxon>
        <taxon>Dikarya</taxon>
        <taxon>Basidiomycota</taxon>
        <taxon>Agaricomycotina</taxon>
        <taxon>Agaricomycetes</taxon>
        <taxon>Agaricomycetidae</taxon>
        <taxon>Boletales</taxon>
        <taxon>Suillineae</taxon>
        <taxon>Suillaceae</taxon>
        <taxon>Suillus</taxon>
    </lineage>
</organism>
<evidence type="ECO:0000256" key="6">
    <source>
        <dbReference type="ARBA" id="ARBA00022679"/>
    </source>
</evidence>
<dbReference type="Proteomes" id="UP000807769">
    <property type="component" value="Unassembled WGS sequence"/>
</dbReference>
<dbReference type="InterPro" id="IPR036940">
    <property type="entry name" value="PI3/4_kinase_cat_sf"/>
</dbReference>
<dbReference type="SUPFAM" id="SSF56112">
    <property type="entry name" value="Protein kinase-like (PK-like)"/>
    <property type="match status" value="1"/>
</dbReference>
<proteinExistence type="inferred from homology"/>
<dbReference type="PROSITE" id="PS51190">
    <property type="entry name" value="FATC"/>
    <property type="match status" value="1"/>
</dbReference>
<dbReference type="SMART" id="SM01343">
    <property type="entry name" value="FATC"/>
    <property type="match status" value="1"/>
</dbReference>
<dbReference type="Gene3D" id="1.25.10.10">
    <property type="entry name" value="Leucine-rich Repeat Variant"/>
    <property type="match status" value="2"/>
</dbReference>
<evidence type="ECO:0000256" key="14">
    <source>
        <dbReference type="ARBA" id="ARBA00023254"/>
    </source>
</evidence>
<evidence type="ECO:0000256" key="8">
    <source>
        <dbReference type="ARBA" id="ARBA00022763"/>
    </source>
</evidence>
<name>A0A9P7EAL4_9AGAM</name>
<dbReference type="PANTHER" id="PTHR11139:SF125">
    <property type="entry name" value="SERINE_THREONINE-PROTEIN KINASE MEC1"/>
    <property type="match status" value="1"/>
</dbReference>
<dbReference type="SMART" id="SM00146">
    <property type="entry name" value="PI3Kc"/>
    <property type="match status" value="1"/>
</dbReference>
<evidence type="ECO:0000313" key="24">
    <source>
        <dbReference type="Proteomes" id="UP000807769"/>
    </source>
</evidence>
<evidence type="ECO:0000256" key="4">
    <source>
        <dbReference type="ARBA" id="ARBA00021345"/>
    </source>
</evidence>
<evidence type="ECO:0000256" key="17">
    <source>
        <dbReference type="ARBA" id="ARBA00033001"/>
    </source>
</evidence>
<keyword evidence="9" id="KW-0418">Kinase</keyword>
<dbReference type="Gene3D" id="1.25.40.10">
    <property type="entry name" value="Tetratricopeptide repeat domain"/>
    <property type="match status" value="1"/>
</dbReference>
<dbReference type="InterPro" id="IPR000403">
    <property type="entry name" value="PI3/4_kinase_cat_dom"/>
</dbReference>
<evidence type="ECO:0000256" key="19">
    <source>
        <dbReference type="ARBA" id="ARBA00048679"/>
    </source>
</evidence>
<comment type="similarity">
    <text evidence="2">Belongs to the PI3/PI4-kinase family. ATM subfamily.</text>
</comment>
<keyword evidence="7" id="KW-0547">Nucleotide-binding</keyword>
<evidence type="ECO:0000256" key="18">
    <source>
        <dbReference type="ARBA" id="ARBA00047899"/>
    </source>
</evidence>
<dbReference type="SMART" id="SM00802">
    <property type="entry name" value="UME"/>
    <property type="match status" value="1"/>
</dbReference>
<dbReference type="Gene3D" id="3.30.1010.10">
    <property type="entry name" value="Phosphatidylinositol 3-kinase Catalytic Subunit, Chain A, domain 4"/>
    <property type="match status" value="1"/>
</dbReference>
<evidence type="ECO:0000256" key="16">
    <source>
        <dbReference type="ARBA" id="ARBA00030459"/>
    </source>
</evidence>
<dbReference type="InterPro" id="IPR056802">
    <property type="entry name" value="ATR-like_M-HEAT"/>
</dbReference>
<dbReference type="GO" id="GO:0005634">
    <property type="term" value="C:nucleus"/>
    <property type="evidence" value="ECO:0007669"/>
    <property type="project" value="UniProtKB-SubCell"/>
</dbReference>
<dbReference type="InterPro" id="IPR011990">
    <property type="entry name" value="TPR-like_helical_dom_sf"/>
</dbReference>
<gene>
    <name evidence="23" type="ORF">BJ212DRAFT_1447337</name>
</gene>
<dbReference type="Pfam" id="PF25385">
    <property type="entry name" value="HEAT_MEC1_N"/>
    <property type="match status" value="1"/>
</dbReference>
<dbReference type="OrthoDB" id="381190at2759"/>
<feature type="domain" description="FATC" evidence="22">
    <location>
        <begin position="2047"/>
        <end position="2079"/>
    </location>
</feature>
<dbReference type="GO" id="GO:0006281">
    <property type="term" value="P:DNA repair"/>
    <property type="evidence" value="ECO:0007669"/>
    <property type="project" value="UniProtKB-KW"/>
</dbReference>
<dbReference type="EMBL" id="JABBWG010000018">
    <property type="protein sequence ID" value="KAG1815742.1"/>
    <property type="molecule type" value="Genomic_DNA"/>
</dbReference>
<keyword evidence="12" id="KW-0234">DNA repair</keyword>
<evidence type="ECO:0000259" key="22">
    <source>
        <dbReference type="PROSITE" id="PS51190"/>
    </source>
</evidence>
<feature type="domain" description="FAT" evidence="21">
    <location>
        <begin position="1054"/>
        <end position="1606"/>
    </location>
</feature>
<keyword evidence="11" id="KW-0156">Chromatin regulator</keyword>
<dbReference type="GO" id="GO:0005694">
    <property type="term" value="C:chromosome"/>
    <property type="evidence" value="ECO:0007669"/>
    <property type="project" value="TreeGrafter"/>
</dbReference>
<evidence type="ECO:0000256" key="2">
    <source>
        <dbReference type="ARBA" id="ARBA00010769"/>
    </source>
</evidence>
<dbReference type="InterPro" id="IPR011009">
    <property type="entry name" value="Kinase-like_dom_sf"/>
</dbReference>
<evidence type="ECO:0000256" key="7">
    <source>
        <dbReference type="ARBA" id="ARBA00022741"/>
    </source>
</evidence>
<dbReference type="PANTHER" id="PTHR11139">
    <property type="entry name" value="ATAXIA TELANGIECTASIA MUTATED ATM -RELATED"/>
    <property type="match status" value="1"/>
</dbReference>
<comment type="catalytic activity">
    <reaction evidence="18">
        <text>L-threonyl-[protein] + ATP = O-phospho-L-threonyl-[protein] + ADP + H(+)</text>
        <dbReference type="Rhea" id="RHEA:46608"/>
        <dbReference type="Rhea" id="RHEA-COMP:11060"/>
        <dbReference type="Rhea" id="RHEA-COMP:11605"/>
        <dbReference type="ChEBI" id="CHEBI:15378"/>
        <dbReference type="ChEBI" id="CHEBI:30013"/>
        <dbReference type="ChEBI" id="CHEBI:30616"/>
        <dbReference type="ChEBI" id="CHEBI:61977"/>
        <dbReference type="ChEBI" id="CHEBI:456216"/>
        <dbReference type="EC" id="2.7.11.1"/>
    </reaction>
</comment>
<dbReference type="Pfam" id="PF02260">
    <property type="entry name" value="FATC"/>
    <property type="match status" value="1"/>
</dbReference>
<keyword evidence="24" id="KW-1185">Reference proteome</keyword>
<keyword evidence="13" id="KW-0539">Nucleus</keyword>